<dbReference type="EMBL" id="KZ305024">
    <property type="protein sequence ID" value="PIA56662.1"/>
    <property type="molecule type" value="Genomic_DNA"/>
</dbReference>
<dbReference type="Proteomes" id="UP000230069">
    <property type="component" value="Unassembled WGS sequence"/>
</dbReference>
<sequence length="103" mass="12206">MLECTCDYVKHLLRYVIIHVHLVVGLYFAWVFVICVSCWAIGKMCGPNCMVFINQRHSLGSYHCPRFFWYTNPTNYKSCIYFCGFHKWIETTFSFVGITSLIW</sequence>
<keyword evidence="1" id="KW-1133">Transmembrane helix</keyword>
<keyword evidence="1" id="KW-0812">Transmembrane</keyword>
<dbReference type="AlphaFoldDB" id="A0A2G5ELN0"/>
<reference evidence="2 3" key="1">
    <citation type="submission" date="2017-09" db="EMBL/GenBank/DDBJ databases">
        <title>WGS assembly of Aquilegia coerulea Goldsmith.</title>
        <authorList>
            <person name="Hodges S."/>
            <person name="Kramer E."/>
            <person name="Nordborg M."/>
            <person name="Tomkins J."/>
            <person name="Borevitz J."/>
            <person name="Derieg N."/>
            <person name="Yan J."/>
            <person name="Mihaltcheva S."/>
            <person name="Hayes R.D."/>
            <person name="Rokhsar D."/>
        </authorList>
    </citation>
    <scope>NUCLEOTIDE SEQUENCE [LARGE SCALE GENOMIC DNA]</scope>
    <source>
        <strain evidence="3">cv. Goldsmith</strain>
    </source>
</reference>
<organism evidence="2 3">
    <name type="scientific">Aquilegia coerulea</name>
    <name type="common">Rocky mountain columbine</name>
    <dbReference type="NCBI Taxonomy" id="218851"/>
    <lineage>
        <taxon>Eukaryota</taxon>
        <taxon>Viridiplantae</taxon>
        <taxon>Streptophyta</taxon>
        <taxon>Embryophyta</taxon>
        <taxon>Tracheophyta</taxon>
        <taxon>Spermatophyta</taxon>
        <taxon>Magnoliopsida</taxon>
        <taxon>Ranunculales</taxon>
        <taxon>Ranunculaceae</taxon>
        <taxon>Thalictroideae</taxon>
        <taxon>Aquilegia</taxon>
    </lineage>
</organism>
<feature type="transmembrane region" description="Helical" evidence="1">
    <location>
        <begin position="12"/>
        <end position="42"/>
    </location>
</feature>
<evidence type="ECO:0000256" key="1">
    <source>
        <dbReference type="SAM" id="Phobius"/>
    </source>
</evidence>
<proteinExistence type="predicted"/>
<evidence type="ECO:0000313" key="3">
    <source>
        <dbReference type="Proteomes" id="UP000230069"/>
    </source>
</evidence>
<keyword evidence="3" id="KW-1185">Reference proteome</keyword>
<dbReference type="InParanoid" id="A0A2G5ELN0"/>
<name>A0A2G5ELN0_AQUCA</name>
<accession>A0A2G5ELN0</accession>
<evidence type="ECO:0000313" key="2">
    <source>
        <dbReference type="EMBL" id="PIA56662.1"/>
    </source>
</evidence>
<keyword evidence="1" id="KW-0472">Membrane</keyword>
<gene>
    <name evidence="2" type="ORF">AQUCO_00700788v1</name>
</gene>
<protein>
    <submittedName>
        <fullName evidence="2">Uncharacterized protein</fullName>
    </submittedName>
</protein>